<organism evidence="1 2">
    <name type="scientific">Diplogelasinospora grovesii</name>
    <dbReference type="NCBI Taxonomy" id="303347"/>
    <lineage>
        <taxon>Eukaryota</taxon>
        <taxon>Fungi</taxon>
        <taxon>Dikarya</taxon>
        <taxon>Ascomycota</taxon>
        <taxon>Pezizomycotina</taxon>
        <taxon>Sordariomycetes</taxon>
        <taxon>Sordariomycetidae</taxon>
        <taxon>Sordariales</taxon>
        <taxon>Diplogelasinosporaceae</taxon>
        <taxon>Diplogelasinospora</taxon>
    </lineage>
</organism>
<comment type="caution">
    <text evidence="1">The sequence shown here is derived from an EMBL/GenBank/DDBJ whole genome shotgun (WGS) entry which is preliminary data.</text>
</comment>
<keyword evidence="2" id="KW-1185">Reference proteome</keyword>
<proteinExistence type="predicted"/>
<dbReference type="Proteomes" id="UP001303473">
    <property type="component" value="Unassembled WGS sequence"/>
</dbReference>
<dbReference type="AlphaFoldDB" id="A0AAN6N0P2"/>
<reference evidence="2" key="1">
    <citation type="journal article" date="2023" name="Mol. Phylogenet. Evol.">
        <title>Genome-scale phylogeny and comparative genomics of the fungal order Sordariales.</title>
        <authorList>
            <person name="Hensen N."/>
            <person name="Bonometti L."/>
            <person name="Westerberg I."/>
            <person name="Brannstrom I.O."/>
            <person name="Guillou S."/>
            <person name="Cros-Aarteil S."/>
            <person name="Calhoun S."/>
            <person name="Haridas S."/>
            <person name="Kuo A."/>
            <person name="Mondo S."/>
            <person name="Pangilinan J."/>
            <person name="Riley R."/>
            <person name="LaButti K."/>
            <person name="Andreopoulos B."/>
            <person name="Lipzen A."/>
            <person name="Chen C."/>
            <person name="Yan M."/>
            <person name="Daum C."/>
            <person name="Ng V."/>
            <person name="Clum A."/>
            <person name="Steindorff A."/>
            <person name="Ohm R.A."/>
            <person name="Martin F."/>
            <person name="Silar P."/>
            <person name="Natvig D.O."/>
            <person name="Lalanne C."/>
            <person name="Gautier V."/>
            <person name="Ament-Velasquez S.L."/>
            <person name="Kruys A."/>
            <person name="Hutchinson M.I."/>
            <person name="Powell A.J."/>
            <person name="Barry K."/>
            <person name="Miller A.N."/>
            <person name="Grigoriev I.V."/>
            <person name="Debuchy R."/>
            <person name="Gladieux P."/>
            <person name="Hiltunen Thoren M."/>
            <person name="Johannesson H."/>
        </authorList>
    </citation>
    <scope>NUCLEOTIDE SEQUENCE [LARGE SCALE GENOMIC DNA]</scope>
    <source>
        <strain evidence="2">CBS 340.73</strain>
    </source>
</reference>
<gene>
    <name evidence="1" type="ORF">QBC46DRAFT_411514</name>
</gene>
<evidence type="ECO:0000313" key="2">
    <source>
        <dbReference type="Proteomes" id="UP001303473"/>
    </source>
</evidence>
<evidence type="ECO:0000313" key="1">
    <source>
        <dbReference type="EMBL" id="KAK3937030.1"/>
    </source>
</evidence>
<protein>
    <submittedName>
        <fullName evidence="1">Uncharacterized protein</fullName>
    </submittedName>
</protein>
<sequence>MAYNDYLVQIIDLYRLADDEEDDNEGEQQQPTITEALNAAACVDNNANYSGVNYNAGLKTENLGWVLYKQLIAVFTIEICYPIPLPLFPILHRPCPHINDYLGITIQYWAPDPIVMWRSDCIGRWTRSLYGVAMRPGFFPIPRRFRIQLADPDPWPTSRPGLSITNVPTAFREPLTANAPTCLSVDNSRCSFRKDHADQTRLCFDRSGATADDDSARSRLVLRQRQSQQLLTCCSVHWLQARRRIQSQAVEKPHSIRLARAAGTKNPLLPSLDPFAPREISMLG</sequence>
<accession>A0AAN6N0P2</accession>
<name>A0AAN6N0P2_9PEZI</name>
<dbReference type="EMBL" id="MU853865">
    <property type="protein sequence ID" value="KAK3937030.1"/>
    <property type="molecule type" value="Genomic_DNA"/>
</dbReference>